<name>A0AA38RIM0_9PEZI</name>
<feature type="region of interest" description="Disordered" evidence="1">
    <location>
        <begin position="197"/>
        <end position="314"/>
    </location>
</feature>
<feature type="compositionally biased region" description="Polar residues" evidence="1">
    <location>
        <begin position="471"/>
        <end position="488"/>
    </location>
</feature>
<reference evidence="2" key="1">
    <citation type="submission" date="2022-07" db="EMBL/GenBank/DDBJ databases">
        <title>Fungi with potential for degradation of polypropylene.</title>
        <authorList>
            <person name="Gostincar C."/>
        </authorList>
    </citation>
    <scope>NUCLEOTIDE SEQUENCE</scope>
    <source>
        <strain evidence="2">EXF-13308</strain>
    </source>
</reference>
<feature type="compositionally biased region" description="Acidic residues" evidence="1">
    <location>
        <begin position="422"/>
        <end position="436"/>
    </location>
</feature>
<dbReference type="Proteomes" id="UP001174694">
    <property type="component" value="Unassembled WGS sequence"/>
</dbReference>
<feature type="compositionally biased region" description="Low complexity" evidence="1">
    <location>
        <begin position="23"/>
        <end position="39"/>
    </location>
</feature>
<dbReference type="AlphaFoldDB" id="A0AA38RIM0"/>
<feature type="region of interest" description="Disordered" evidence="1">
    <location>
        <begin position="579"/>
        <end position="614"/>
    </location>
</feature>
<feature type="region of interest" description="Disordered" evidence="1">
    <location>
        <begin position="1"/>
        <end position="180"/>
    </location>
</feature>
<feature type="compositionally biased region" description="Acidic residues" evidence="1">
    <location>
        <begin position="167"/>
        <end position="180"/>
    </location>
</feature>
<feature type="compositionally biased region" description="Acidic residues" evidence="1">
    <location>
        <begin position="40"/>
        <end position="54"/>
    </location>
</feature>
<accession>A0AA38RIM0</accession>
<keyword evidence="3" id="KW-1185">Reference proteome</keyword>
<evidence type="ECO:0000256" key="1">
    <source>
        <dbReference type="SAM" id="MobiDB-lite"/>
    </source>
</evidence>
<evidence type="ECO:0000313" key="3">
    <source>
        <dbReference type="Proteomes" id="UP001174694"/>
    </source>
</evidence>
<gene>
    <name evidence="2" type="ORF">NKR23_g4713</name>
</gene>
<feature type="compositionally biased region" description="Acidic residues" evidence="1">
    <location>
        <begin position="80"/>
        <end position="120"/>
    </location>
</feature>
<protein>
    <submittedName>
        <fullName evidence="2">Amidase</fullName>
    </submittedName>
</protein>
<feature type="compositionally biased region" description="Basic and acidic residues" evidence="1">
    <location>
        <begin position="437"/>
        <end position="453"/>
    </location>
</feature>
<evidence type="ECO:0000313" key="2">
    <source>
        <dbReference type="EMBL" id="KAJ9148971.1"/>
    </source>
</evidence>
<feature type="compositionally biased region" description="Acidic residues" evidence="1">
    <location>
        <begin position="271"/>
        <end position="285"/>
    </location>
</feature>
<proteinExistence type="predicted"/>
<comment type="caution">
    <text evidence="2">The sequence shown here is derived from an EMBL/GenBank/DDBJ whole genome shotgun (WGS) entry which is preliminary data.</text>
</comment>
<feature type="region of interest" description="Disordered" evidence="1">
    <location>
        <begin position="416"/>
        <end position="489"/>
    </location>
</feature>
<dbReference type="EMBL" id="JANBVO010000011">
    <property type="protein sequence ID" value="KAJ9148971.1"/>
    <property type="molecule type" value="Genomic_DNA"/>
</dbReference>
<feature type="compositionally biased region" description="Basic and acidic residues" evidence="1">
    <location>
        <begin position="605"/>
        <end position="614"/>
    </location>
</feature>
<sequence>MSRNIRIKFPSTPVKASKRRGSDSSSLNLSSDDGYSALDEISDSEDDDEDVYAAEEEHIIKNTLRRKPAVAASSPRPVPTDDDDDDADEEDEDEDDEDDDEDEGGVEAEDAAEEDDDENDTDHTASWDGILSDVNEHPDSQTPAADSVFDQDMPAERHVRFLGVPDSDSDSTDSDTTNDIEDFFPDIFVSQDALDSKFRREIEQDPDDSSNSGSFWDYSNAYGFPGESDLDDAFAPTSQDATPIATPMPSLPPTEVSTPVPSPSPTVQELDGYETDGDTTEEDVPEPPVRRKQVRRGQAPDDSGSETDKPIKFRRGQPRIGRFNLDSSEKKPICVVNPISRKMMIFTPQKLRRLDLAPESFNFDFFTNPGMTQSSPILSNSASLMMGAMFSSNTFGDFMNTQAIGPAEAFFSIPSDAMTADNSDDSEADDDEDEEERNLKLEDFITFEDHSSGEEDQDKDEASNWIDDANGSVTSTPRRPSTAASTRSDVGMGLHPLLNHFGNNSNAVGAFRRNQLNQQLIFSDKATQESLAFSSPYYHGTLKGIKSGSLETVTAPITPVRRRKRSNVGVFSAANDLTRSPLESMSQKRKASAGIGESHHKRHRSISDVKALHL</sequence>
<organism evidence="2 3">
    <name type="scientific">Pleurostoma richardsiae</name>
    <dbReference type="NCBI Taxonomy" id="41990"/>
    <lineage>
        <taxon>Eukaryota</taxon>
        <taxon>Fungi</taxon>
        <taxon>Dikarya</taxon>
        <taxon>Ascomycota</taxon>
        <taxon>Pezizomycotina</taxon>
        <taxon>Sordariomycetes</taxon>
        <taxon>Sordariomycetidae</taxon>
        <taxon>Calosphaeriales</taxon>
        <taxon>Pleurostomataceae</taxon>
        <taxon>Pleurostoma</taxon>
    </lineage>
</organism>